<dbReference type="InterPro" id="IPR006665">
    <property type="entry name" value="OmpA-like"/>
</dbReference>
<feature type="compositionally biased region" description="Acidic residues" evidence="2">
    <location>
        <begin position="157"/>
        <end position="169"/>
    </location>
</feature>
<feature type="domain" description="OmpA-like" evidence="4">
    <location>
        <begin position="549"/>
        <end position="674"/>
    </location>
</feature>
<dbReference type="EMBL" id="RQXX01000002">
    <property type="protein sequence ID" value="RVV98857.1"/>
    <property type="molecule type" value="Genomic_DNA"/>
</dbReference>
<feature type="compositionally biased region" description="Acidic residues" evidence="2">
    <location>
        <begin position="327"/>
        <end position="340"/>
    </location>
</feature>
<evidence type="ECO:0000313" key="5">
    <source>
        <dbReference type="EMBL" id="RVV98857.1"/>
    </source>
</evidence>
<evidence type="ECO:0000259" key="4">
    <source>
        <dbReference type="PROSITE" id="PS51123"/>
    </source>
</evidence>
<dbReference type="PANTHER" id="PTHR30329">
    <property type="entry name" value="STATOR ELEMENT OF FLAGELLAR MOTOR COMPLEX"/>
    <property type="match status" value="1"/>
</dbReference>
<dbReference type="CDD" id="cd07185">
    <property type="entry name" value="OmpA_C-like"/>
    <property type="match status" value="1"/>
</dbReference>
<reference evidence="5 6" key="1">
    <citation type="submission" date="2018-11" db="EMBL/GenBank/DDBJ databases">
        <title>Mesobaculum littorinae gen. nov., sp. nov., isolated from Littorina scabra that represents a novel genus of the order Rhodobacteraceae.</title>
        <authorList>
            <person name="Li F."/>
        </authorList>
    </citation>
    <scope>NUCLEOTIDE SEQUENCE [LARGE SCALE GENOMIC DNA]</scope>
    <source>
        <strain evidence="5 6">M0103</strain>
    </source>
</reference>
<gene>
    <name evidence="5" type="ORF">EKE94_08170</name>
</gene>
<organism evidence="5 6">
    <name type="scientific">Mesobaculum littorinae</name>
    <dbReference type="NCBI Taxonomy" id="2486419"/>
    <lineage>
        <taxon>Bacteria</taxon>
        <taxon>Pseudomonadati</taxon>
        <taxon>Pseudomonadota</taxon>
        <taxon>Alphaproteobacteria</taxon>
        <taxon>Rhodobacterales</taxon>
        <taxon>Roseobacteraceae</taxon>
        <taxon>Mesobaculum</taxon>
    </lineage>
</organism>
<protein>
    <submittedName>
        <fullName evidence="5">OmpA family protein</fullName>
    </submittedName>
</protein>
<keyword evidence="3" id="KW-0732">Signal</keyword>
<dbReference type="GO" id="GO:0016020">
    <property type="term" value="C:membrane"/>
    <property type="evidence" value="ECO:0007669"/>
    <property type="project" value="UniProtKB-UniRule"/>
</dbReference>
<dbReference type="InterPro" id="IPR036737">
    <property type="entry name" value="OmpA-like_sf"/>
</dbReference>
<dbReference type="Proteomes" id="UP000285908">
    <property type="component" value="Unassembled WGS sequence"/>
</dbReference>
<evidence type="ECO:0000256" key="1">
    <source>
        <dbReference type="PROSITE-ProRule" id="PRU00473"/>
    </source>
</evidence>
<feature type="compositionally biased region" description="Low complexity" evidence="2">
    <location>
        <begin position="310"/>
        <end position="326"/>
    </location>
</feature>
<keyword evidence="1" id="KW-0472">Membrane</keyword>
<feature type="compositionally biased region" description="Acidic residues" evidence="2">
    <location>
        <begin position="349"/>
        <end position="361"/>
    </location>
</feature>
<sequence length="677" mass="70515">MTSFRTTTALLASLALALPTTAPLSAQEAGDEDPRCETLRAQAANGEAGAALEQAIADICGDTEGEAAAEGEAAPATTTEDADVSETEAGAAGGADADTQQASPAEEAIAEDAAPAEGAEPAPSVEPADPAATDTGSQTETEADPDGKPGTTSGVAEDQDGADMSEDMPGEAVEPITGDDADNEVEATTTADVDASTDASDAEVDATTETGIDTPAPEEQVEDPADPATPNATDPATDTTMTDTEASGDTEVDTEVETTSEQPEATDQVQELERALGEAADDAGTAAESAAGAAAGAILGTEDGDDTDGTEQATEDQPAAPAAAAADDAEATEVETEVVTEENSRSSDEDFDTEFSSEESPEATAEAEARAENDDDDEGGLSTLEKALIAGAGVVAVGSLLRGNREVVTKSDDRVVVQRQDGTYEVIKDDNALLRQPGNEVQTETFDDGSTRTTVLRPDGSRIVTIRDAELRVVRRVRVTPEGEQYTLIDDTETFEPVDVSTLQPAQQQATTLNTQDATEESLRQALQGQADYGRSFSLSQVRNISEVRSLVPAIDLNNITFETGSAAIQPDQARDLTQLGRTLTDLIDENPSEVFLIEGHTDAVGGASYNLALSDRRAESVALALSEYFDVPTENLVVQGYGEQYLKVQTEAAERENRRATVRRITPLLRTAASQN</sequence>
<feature type="compositionally biased region" description="Low complexity" evidence="2">
    <location>
        <begin position="87"/>
        <end position="128"/>
    </location>
</feature>
<dbReference type="OrthoDB" id="9792021at2"/>
<dbReference type="Pfam" id="PF00691">
    <property type="entry name" value="OmpA"/>
    <property type="match status" value="1"/>
</dbReference>
<feature type="compositionally biased region" description="Low complexity" evidence="2">
    <location>
        <begin position="226"/>
        <end position="244"/>
    </location>
</feature>
<feature type="compositionally biased region" description="Low complexity" evidence="2">
    <location>
        <begin position="186"/>
        <end position="199"/>
    </location>
</feature>
<feature type="chain" id="PRO_5019156075" evidence="3">
    <location>
        <begin position="27"/>
        <end position="677"/>
    </location>
</feature>
<evidence type="ECO:0000313" key="6">
    <source>
        <dbReference type="Proteomes" id="UP000285908"/>
    </source>
</evidence>
<dbReference type="Gene3D" id="3.30.1330.60">
    <property type="entry name" value="OmpA-like domain"/>
    <property type="match status" value="1"/>
</dbReference>
<feature type="compositionally biased region" description="Low complexity" evidence="2">
    <location>
        <begin position="70"/>
        <end position="79"/>
    </location>
</feature>
<keyword evidence="6" id="KW-1185">Reference proteome</keyword>
<comment type="caution">
    <text evidence="5">The sequence shown here is derived from an EMBL/GenBank/DDBJ whole genome shotgun (WGS) entry which is preliminary data.</text>
</comment>
<name>A0A438AJS8_9RHOB</name>
<feature type="compositionally biased region" description="Acidic residues" evidence="2">
    <location>
        <begin position="246"/>
        <end position="258"/>
    </location>
</feature>
<evidence type="ECO:0000256" key="3">
    <source>
        <dbReference type="SAM" id="SignalP"/>
    </source>
</evidence>
<feature type="signal peptide" evidence="3">
    <location>
        <begin position="1"/>
        <end position="26"/>
    </location>
</feature>
<dbReference type="SUPFAM" id="SSF103088">
    <property type="entry name" value="OmpA-like"/>
    <property type="match status" value="1"/>
</dbReference>
<dbReference type="PROSITE" id="PS51123">
    <property type="entry name" value="OMPA_2"/>
    <property type="match status" value="1"/>
</dbReference>
<accession>A0A438AJS8</accession>
<feature type="compositionally biased region" description="Low complexity" evidence="2">
    <location>
        <begin position="282"/>
        <end position="301"/>
    </location>
</feature>
<dbReference type="AlphaFoldDB" id="A0A438AJS8"/>
<dbReference type="RefSeq" id="WP_127906091.1">
    <property type="nucleotide sequence ID" value="NZ_RQXX01000002.1"/>
</dbReference>
<proteinExistence type="predicted"/>
<dbReference type="InterPro" id="IPR050330">
    <property type="entry name" value="Bact_OuterMem_StrucFunc"/>
</dbReference>
<dbReference type="PANTHER" id="PTHR30329:SF21">
    <property type="entry name" value="LIPOPROTEIN YIAD-RELATED"/>
    <property type="match status" value="1"/>
</dbReference>
<evidence type="ECO:0000256" key="2">
    <source>
        <dbReference type="SAM" id="MobiDB-lite"/>
    </source>
</evidence>
<feature type="region of interest" description="Disordered" evidence="2">
    <location>
        <begin position="61"/>
        <end position="380"/>
    </location>
</feature>